<dbReference type="GO" id="GO:0005313">
    <property type="term" value="F:L-glutamate transmembrane transporter activity"/>
    <property type="evidence" value="ECO:0007669"/>
    <property type="project" value="TreeGrafter"/>
</dbReference>
<comment type="subcellular location">
    <subcellularLocation>
        <location evidence="1">Membrane</location>
        <topology evidence="1">Multi-pass membrane protein</topology>
    </subcellularLocation>
</comment>
<dbReference type="WBParaSite" id="PEQ_0000451701-mRNA-1">
    <property type="protein sequence ID" value="PEQ_0000451701-mRNA-1"/>
    <property type="gene ID" value="PEQ_0000451701"/>
</dbReference>
<dbReference type="GO" id="GO:0060076">
    <property type="term" value="C:excitatory synapse"/>
    <property type="evidence" value="ECO:0007669"/>
    <property type="project" value="TreeGrafter"/>
</dbReference>
<evidence type="ECO:0000256" key="2">
    <source>
        <dbReference type="ARBA" id="ARBA00022692"/>
    </source>
</evidence>
<evidence type="ECO:0000313" key="7">
    <source>
        <dbReference type="WBParaSite" id="PEQ_0000451701-mRNA-1"/>
    </source>
</evidence>
<reference evidence="7" key="1">
    <citation type="submission" date="2022-11" db="UniProtKB">
        <authorList>
            <consortium name="WormBaseParasite"/>
        </authorList>
    </citation>
    <scope>IDENTIFICATION</scope>
</reference>
<evidence type="ECO:0000313" key="6">
    <source>
        <dbReference type="Proteomes" id="UP000887564"/>
    </source>
</evidence>
<dbReference type="GO" id="GO:0035249">
    <property type="term" value="P:synaptic transmission, glutamatergic"/>
    <property type="evidence" value="ECO:0007669"/>
    <property type="project" value="TreeGrafter"/>
</dbReference>
<dbReference type="InterPro" id="IPR036259">
    <property type="entry name" value="MFS_trans_sf"/>
</dbReference>
<evidence type="ECO:0000256" key="1">
    <source>
        <dbReference type="ARBA" id="ARBA00004141"/>
    </source>
</evidence>
<feature type="transmembrane region" description="Helical" evidence="5">
    <location>
        <begin position="60"/>
        <end position="80"/>
    </location>
</feature>
<feature type="transmembrane region" description="Helical" evidence="5">
    <location>
        <begin position="20"/>
        <end position="40"/>
    </location>
</feature>
<feature type="transmembrane region" description="Helical" evidence="5">
    <location>
        <begin position="108"/>
        <end position="128"/>
    </location>
</feature>
<evidence type="ECO:0000256" key="3">
    <source>
        <dbReference type="ARBA" id="ARBA00022989"/>
    </source>
</evidence>
<dbReference type="SUPFAM" id="SSF103473">
    <property type="entry name" value="MFS general substrate transporter"/>
    <property type="match status" value="1"/>
</dbReference>
<dbReference type="PANTHER" id="PTHR11662">
    <property type="entry name" value="SOLUTE CARRIER FAMILY 17"/>
    <property type="match status" value="1"/>
</dbReference>
<sequence length="144" mass="16278">FNDEIINLTTIPWKLIFLSLPVWAIVICNFCRSWTFFLLLGNQLTYMSDVLHLEIHSGGLIGSLPHILMSIVVLSSGQIADHLRSTGKMSTTAVRKLFNSLEWIYKPYPNVLMVLFVPATLCAFLPSLESLHPNKTKYRSLEVG</sequence>
<keyword evidence="6" id="KW-1185">Reference proteome</keyword>
<organism evidence="6 7">
    <name type="scientific">Parascaris equorum</name>
    <name type="common">Equine roundworm</name>
    <dbReference type="NCBI Taxonomy" id="6256"/>
    <lineage>
        <taxon>Eukaryota</taxon>
        <taxon>Metazoa</taxon>
        <taxon>Ecdysozoa</taxon>
        <taxon>Nematoda</taxon>
        <taxon>Chromadorea</taxon>
        <taxon>Rhabditida</taxon>
        <taxon>Spirurina</taxon>
        <taxon>Ascaridomorpha</taxon>
        <taxon>Ascaridoidea</taxon>
        <taxon>Ascarididae</taxon>
        <taxon>Parascaris</taxon>
    </lineage>
</organism>
<protein>
    <submittedName>
        <fullName evidence="7">Uncharacterized protein</fullName>
    </submittedName>
</protein>
<name>A0A914RIA4_PAREQ</name>
<keyword evidence="2 5" id="KW-0812">Transmembrane</keyword>
<dbReference type="GO" id="GO:0050803">
    <property type="term" value="P:regulation of synapse structure or activity"/>
    <property type="evidence" value="ECO:0007669"/>
    <property type="project" value="TreeGrafter"/>
</dbReference>
<evidence type="ECO:0000256" key="4">
    <source>
        <dbReference type="ARBA" id="ARBA00023136"/>
    </source>
</evidence>
<dbReference type="GO" id="GO:0098700">
    <property type="term" value="P:neurotransmitter loading into synaptic vesicle"/>
    <property type="evidence" value="ECO:0007669"/>
    <property type="project" value="TreeGrafter"/>
</dbReference>
<proteinExistence type="predicted"/>
<dbReference type="GO" id="GO:0005326">
    <property type="term" value="F:neurotransmitter transmembrane transporter activity"/>
    <property type="evidence" value="ECO:0007669"/>
    <property type="project" value="TreeGrafter"/>
</dbReference>
<keyword evidence="3 5" id="KW-1133">Transmembrane helix</keyword>
<dbReference type="Proteomes" id="UP000887564">
    <property type="component" value="Unplaced"/>
</dbReference>
<dbReference type="GO" id="GO:0030672">
    <property type="term" value="C:synaptic vesicle membrane"/>
    <property type="evidence" value="ECO:0007669"/>
    <property type="project" value="TreeGrafter"/>
</dbReference>
<accession>A0A914RIA4</accession>
<dbReference type="PANTHER" id="PTHR11662:SF206">
    <property type="entry name" value="MAJOR FACILITATOR SUPERFAMILY (MFS) PROFILE DOMAIN-CONTAINING PROTEIN-RELATED"/>
    <property type="match status" value="1"/>
</dbReference>
<evidence type="ECO:0000256" key="5">
    <source>
        <dbReference type="SAM" id="Phobius"/>
    </source>
</evidence>
<keyword evidence="4 5" id="KW-0472">Membrane</keyword>
<dbReference type="AlphaFoldDB" id="A0A914RIA4"/>
<dbReference type="InterPro" id="IPR050382">
    <property type="entry name" value="MFS_Na/Anion_cotransporter"/>
</dbReference>